<dbReference type="InterPro" id="IPR031316">
    <property type="entry name" value="FlgM_C"/>
</dbReference>
<feature type="domain" description="Anti-sigma-28 factor FlgM C-terminal" evidence="8">
    <location>
        <begin position="32"/>
        <end position="82"/>
    </location>
</feature>
<dbReference type="NCBIfam" id="TIGR03824">
    <property type="entry name" value="FlgM_jcvi"/>
    <property type="match status" value="1"/>
</dbReference>
<keyword evidence="10" id="KW-1185">Reference proteome</keyword>
<keyword evidence="4" id="KW-1005">Bacterial flagellum biogenesis</keyword>
<dbReference type="SUPFAM" id="SSF101498">
    <property type="entry name" value="Anti-sigma factor FlgM"/>
    <property type="match status" value="1"/>
</dbReference>
<evidence type="ECO:0000256" key="3">
    <source>
        <dbReference type="ARBA" id="ARBA00022491"/>
    </source>
</evidence>
<evidence type="ECO:0000313" key="9">
    <source>
        <dbReference type="EMBL" id="GGD10810.1"/>
    </source>
</evidence>
<accession>A0ABQ1Q218</accession>
<feature type="compositionally biased region" description="Polar residues" evidence="7">
    <location>
        <begin position="1"/>
        <end position="27"/>
    </location>
</feature>
<dbReference type="InterPro" id="IPR035890">
    <property type="entry name" value="Anti-sigma-28_factor_FlgM_sf"/>
</dbReference>
<evidence type="ECO:0000256" key="7">
    <source>
        <dbReference type="SAM" id="MobiDB-lite"/>
    </source>
</evidence>
<evidence type="ECO:0000256" key="6">
    <source>
        <dbReference type="ARBA" id="ARBA00023163"/>
    </source>
</evidence>
<name>A0ABQ1Q218_9BACI</name>
<proteinExistence type="inferred from homology"/>
<gene>
    <name evidence="9" type="ORF">GCM10011389_18000</name>
</gene>
<dbReference type="Pfam" id="PF04316">
    <property type="entry name" value="FlgM"/>
    <property type="match status" value="1"/>
</dbReference>
<reference evidence="10" key="1">
    <citation type="journal article" date="2019" name="Int. J. Syst. Evol. Microbiol.">
        <title>The Global Catalogue of Microorganisms (GCM) 10K type strain sequencing project: providing services to taxonomists for standard genome sequencing and annotation.</title>
        <authorList>
            <consortium name="The Broad Institute Genomics Platform"/>
            <consortium name="The Broad Institute Genome Sequencing Center for Infectious Disease"/>
            <person name="Wu L."/>
            <person name="Ma J."/>
        </authorList>
    </citation>
    <scope>NUCLEOTIDE SEQUENCE [LARGE SCALE GENOMIC DNA]</scope>
    <source>
        <strain evidence="10">CGMCC 1.15353</strain>
    </source>
</reference>
<evidence type="ECO:0000256" key="2">
    <source>
        <dbReference type="ARBA" id="ARBA00017823"/>
    </source>
</evidence>
<evidence type="ECO:0000313" key="10">
    <source>
        <dbReference type="Proteomes" id="UP000642571"/>
    </source>
</evidence>
<organism evidence="9 10">
    <name type="scientific">Pontibacillus salipaludis</name>
    <dbReference type="NCBI Taxonomy" id="1697394"/>
    <lineage>
        <taxon>Bacteria</taxon>
        <taxon>Bacillati</taxon>
        <taxon>Bacillota</taxon>
        <taxon>Bacilli</taxon>
        <taxon>Bacillales</taxon>
        <taxon>Bacillaceae</taxon>
        <taxon>Pontibacillus</taxon>
    </lineage>
</organism>
<dbReference type="EMBL" id="BMIN01000006">
    <property type="protein sequence ID" value="GGD10810.1"/>
    <property type="molecule type" value="Genomic_DNA"/>
</dbReference>
<evidence type="ECO:0000256" key="1">
    <source>
        <dbReference type="ARBA" id="ARBA00005322"/>
    </source>
</evidence>
<comment type="similarity">
    <text evidence="1">Belongs to the FlgM family.</text>
</comment>
<evidence type="ECO:0000256" key="4">
    <source>
        <dbReference type="ARBA" id="ARBA00022795"/>
    </source>
</evidence>
<keyword evidence="6" id="KW-0804">Transcription</keyword>
<comment type="caution">
    <text evidence="9">The sequence shown here is derived from an EMBL/GenBank/DDBJ whole genome shotgun (WGS) entry which is preliminary data.</text>
</comment>
<feature type="region of interest" description="Disordered" evidence="7">
    <location>
        <begin position="1"/>
        <end position="29"/>
    </location>
</feature>
<evidence type="ECO:0000256" key="5">
    <source>
        <dbReference type="ARBA" id="ARBA00023015"/>
    </source>
</evidence>
<keyword evidence="3" id="KW-0678">Repressor</keyword>
<evidence type="ECO:0000259" key="8">
    <source>
        <dbReference type="Pfam" id="PF04316"/>
    </source>
</evidence>
<dbReference type="RefSeq" id="WP_188652946.1">
    <property type="nucleotide sequence ID" value="NZ_BMIN01000006.1"/>
</dbReference>
<keyword evidence="5" id="KW-0805">Transcription regulation</keyword>
<protein>
    <recommendedName>
        <fullName evidence="2">Negative regulator of flagellin synthesis</fullName>
    </recommendedName>
</protein>
<sequence length="87" mass="10221">MKINGPNHSNFNPYKKNIQNQLQATETTAKKDKIEISNEAKQMQEHQKAQEARQKHIEALKQKVDSGEYQVDAKQTAEKMINFWKHR</sequence>
<dbReference type="Proteomes" id="UP000642571">
    <property type="component" value="Unassembled WGS sequence"/>
</dbReference>
<dbReference type="InterPro" id="IPR007412">
    <property type="entry name" value="FlgM"/>
</dbReference>